<keyword evidence="3" id="KW-1185">Reference proteome</keyword>
<feature type="region of interest" description="Disordered" evidence="1">
    <location>
        <begin position="1"/>
        <end position="20"/>
    </location>
</feature>
<protein>
    <submittedName>
        <fullName evidence="2">Uncharacterized protein</fullName>
    </submittedName>
</protein>
<proteinExistence type="predicted"/>
<dbReference type="Proteomes" id="UP000233837">
    <property type="component" value="Unassembled WGS sequence"/>
</dbReference>
<dbReference type="AlphaFoldDB" id="A0A2I0X2T9"/>
<gene>
    <name evidence="2" type="ORF">MA16_Dca013426</name>
</gene>
<organism evidence="2 3">
    <name type="scientific">Dendrobium catenatum</name>
    <dbReference type="NCBI Taxonomy" id="906689"/>
    <lineage>
        <taxon>Eukaryota</taxon>
        <taxon>Viridiplantae</taxon>
        <taxon>Streptophyta</taxon>
        <taxon>Embryophyta</taxon>
        <taxon>Tracheophyta</taxon>
        <taxon>Spermatophyta</taxon>
        <taxon>Magnoliopsida</taxon>
        <taxon>Liliopsida</taxon>
        <taxon>Asparagales</taxon>
        <taxon>Orchidaceae</taxon>
        <taxon>Epidendroideae</taxon>
        <taxon>Malaxideae</taxon>
        <taxon>Dendrobiinae</taxon>
        <taxon>Dendrobium</taxon>
    </lineage>
</organism>
<reference evidence="2 3" key="2">
    <citation type="journal article" date="2017" name="Nature">
        <title>The Apostasia genome and the evolution of orchids.</title>
        <authorList>
            <person name="Zhang G.Q."/>
            <person name="Liu K.W."/>
            <person name="Li Z."/>
            <person name="Lohaus R."/>
            <person name="Hsiao Y.Y."/>
            <person name="Niu S.C."/>
            <person name="Wang J.Y."/>
            <person name="Lin Y.C."/>
            <person name="Xu Q."/>
            <person name="Chen L.J."/>
            <person name="Yoshida K."/>
            <person name="Fujiwara S."/>
            <person name="Wang Z.W."/>
            <person name="Zhang Y.Q."/>
            <person name="Mitsuda N."/>
            <person name="Wang M."/>
            <person name="Liu G.H."/>
            <person name="Pecoraro L."/>
            <person name="Huang H.X."/>
            <person name="Xiao X.J."/>
            <person name="Lin M."/>
            <person name="Wu X.Y."/>
            <person name="Wu W.L."/>
            <person name="Chen Y.Y."/>
            <person name="Chang S.B."/>
            <person name="Sakamoto S."/>
            <person name="Ohme-Takagi M."/>
            <person name="Yagi M."/>
            <person name="Zeng S.J."/>
            <person name="Shen C.Y."/>
            <person name="Yeh C.M."/>
            <person name="Luo Y.B."/>
            <person name="Tsai W.C."/>
            <person name="Van de Peer Y."/>
            <person name="Liu Z.J."/>
        </authorList>
    </citation>
    <scope>NUCLEOTIDE SEQUENCE [LARGE SCALE GENOMIC DNA]</scope>
    <source>
        <tissue evidence="2">The whole plant</tissue>
    </source>
</reference>
<evidence type="ECO:0000313" key="3">
    <source>
        <dbReference type="Proteomes" id="UP000233837"/>
    </source>
</evidence>
<dbReference type="EMBL" id="KZ502205">
    <property type="protein sequence ID" value="PKU82234.1"/>
    <property type="molecule type" value="Genomic_DNA"/>
</dbReference>
<accession>A0A2I0X2T9</accession>
<name>A0A2I0X2T9_9ASPA</name>
<evidence type="ECO:0000313" key="2">
    <source>
        <dbReference type="EMBL" id="PKU82234.1"/>
    </source>
</evidence>
<sequence>MGSRFFFLPQTEPQPHEHHKLPDLADRLSRQLSSAKSNLIKSPAQPIKLNAAPHTSDPVNSYETLPIHLALLPYVEDPTSRISTTQLPFHSIPLTIGPKNHL</sequence>
<reference evidence="2 3" key="1">
    <citation type="journal article" date="2016" name="Sci. Rep.">
        <title>The Dendrobium catenatum Lindl. genome sequence provides insights into polysaccharide synthase, floral development and adaptive evolution.</title>
        <authorList>
            <person name="Zhang G.Q."/>
            <person name="Xu Q."/>
            <person name="Bian C."/>
            <person name="Tsai W.C."/>
            <person name="Yeh C.M."/>
            <person name="Liu K.W."/>
            <person name="Yoshida K."/>
            <person name="Zhang L.S."/>
            <person name="Chang S.B."/>
            <person name="Chen F."/>
            <person name="Shi Y."/>
            <person name="Su Y.Y."/>
            <person name="Zhang Y.Q."/>
            <person name="Chen L.J."/>
            <person name="Yin Y."/>
            <person name="Lin M."/>
            <person name="Huang H."/>
            <person name="Deng H."/>
            <person name="Wang Z.W."/>
            <person name="Zhu S.L."/>
            <person name="Zhao X."/>
            <person name="Deng C."/>
            <person name="Niu S.C."/>
            <person name="Huang J."/>
            <person name="Wang M."/>
            <person name="Liu G.H."/>
            <person name="Yang H.J."/>
            <person name="Xiao X.J."/>
            <person name="Hsiao Y.Y."/>
            <person name="Wu W.L."/>
            <person name="Chen Y.Y."/>
            <person name="Mitsuda N."/>
            <person name="Ohme-Takagi M."/>
            <person name="Luo Y.B."/>
            <person name="Van de Peer Y."/>
            <person name="Liu Z.J."/>
        </authorList>
    </citation>
    <scope>NUCLEOTIDE SEQUENCE [LARGE SCALE GENOMIC DNA]</scope>
    <source>
        <tissue evidence="2">The whole plant</tissue>
    </source>
</reference>
<evidence type="ECO:0000256" key="1">
    <source>
        <dbReference type="SAM" id="MobiDB-lite"/>
    </source>
</evidence>